<feature type="region of interest" description="Disordered" evidence="1">
    <location>
        <begin position="78"/>
        <end position="109"/>
    </location>
</feature>
<gene>
    <name evidence="2" type="ORF">NPIL_477451</name>
</gene>
<comment type="caution">
    <text evidence="2">The sequence shown here is derived from an EMBL/GenBank/DDBJ whole genome shotgun (WGS) entry which is preliminary data.</text>
</comment>
<sequence length="109" mass="12571">MVLVQGLSVYCHDEVRLEEACTTYDLRAKFCTVHDDFFKCPVPFPKMKVSPQKTRTLSESTNKREPIFSRMMFVKTERRTQRTPAPLENPMLVSRSAKSPMSDEAQSSH</sequence>
<organism evidence="2 3">
    <name type="scientific">Nephila pilipes</name>
    <name type="common">Giant wood spider</name>
    <name type="synonym">Nephila maculata</name>
    <dbReference type="NCBI Taxonomy" id="299642"/>
    <lineage>
        <taxon>Eukaryota</taxon>
        <taxon>Metazoa</taxon>
        <taxon>Ecdysozoa</taxon>
        <taxon>Arthropoda</taxon>
        <taxon>Chelicerata</taxon>
        <taxon>Arachnida</taxon>
        <taxon>Araneae</taxon>
        <taxon>Araneomorphae</taxon>
        <taxon>Entelegynae</taxon>
        <taxon>Araneoidea</taxon>
        <taxon>Nephilidae</taxon>
        <taxon>Nephila</taxon>
    </lineage>
</organism>
<name>A0A8X6U8I5_NEPPI</name>
<accession>A0A8X6U8I5</accession>
<reference evidence="2" key="1">
    <citation type="submission" date="2020-08" db="EMBL/GenBank/DDBJ databases">
        <title>Multicomponent nature underlies the extraordinary mechanical properties of spider dragline silk.</title>
        <authorList>
            <person name="Kono N."/>
            <person name="Nakamura H."/>
            <person name="Mori M."/>
            <person name="Yoshida Y."/>
            <person name="Ohtoshi R."/>
            <person name="Malay A.D."/>
            <person name="Moran D.A.P."/>
            <person name="Tomita M."/>
            <person name="Numata K."/>
            <person name="Arakawa K."/>
        </authorList>
    </citation>
    <scope>NUCLEOTIDE SEQUENCE</scope>
</reference>
<dbReference type="AlphaFoldDB" id="A0A8X6U8I5"/>
<dbReference type="Proteomes" id="UP000887013">
    <property type="component" value="Unassembled WGS sequence"/>
</dbReference>
<protein>
    <submittedName>
        <fullName evidence="2">Uncharacterized protein</fullName>
    </submittedName>
</protein>
<evidence type="ECO:0000256" key="1">
    <source>
        <dbReference type="SAM" id="MobiDB-lite"/>
    </source>
</evidence>
<evidence type="ECO:0000313" key="2">
    <source>
        <dbReference type="EMBL" id="GFT85358.1"/>
    </source>
</evidence>
<dbReference type="EMBL" id="BMAW01023919">
    <property type="protein sequence ID" value="GFT85358.1"/>
    <property type="molecule type" value="Genomic_DNA"/>
</dbReference>
<evidence type="ECO:0000313" key="3">
    <source>
        <dbReference type="Proteomes" id="UP000887013"/>
    </source>
</evidence>
<proteinExistence type="predicted"/>
<feature type="compositionally biased region" description="Polar residues" evidence="1">
    <location>
        <begin position="96"/>
        <end position="109"/>
    </location>
</feature>
<keyword evidence="3" id="KW-1185">Reference proteome</keyword>